<dbReference type="AlphaFoldDB" id="A0A2P2QT27"/>
<accession>A0A2P2QT27</accession>
<proteinExistence type="predicted"/>
<evidence type="ECO:0000313" key="1">
    <source>
        <dbReference type="EMBL" id="MBX70159.1"/>
    </source>
</evidence>
<protein>
    <submittedName>
        <fullName evidence="1">Uncharacterized protein</fullName>
    </submittedName>
</protein>
<name>A0A2P2QT27_RHIMU</name>
<organism evidence="1">
    <name type="scientific">Rhizophora mucronata</name>
    <name type="common">Asiatic mangrove</name>
    <dbReference type="NCBI Taxonomy" id="61149"/>
    <lineage>
        <taxon>Eukaryota</taxon>
        <taxon>Viridiplantae</taxon>
        <taxon>Streptophyta</taxon>
        <taxon>Embryophyta</taxon>
        <taxon>Tracheophyta</taxon>
        <taxon>Spermatophyta</taxon>
        <taxon>Magnoliopsida</taxon>
        <taxon>eudicotyledons</taxon>
        <taxon>Gunneridae</taxon>
        <taxon>Pentapetalae</taxon>
        <taxon>rosids</taxon>
        <taxon>fabids</taxon>
        <taxon>Malpighiales</taxon>
        <taxon>Rhizophoraceae</taxon>
        <taxon>Rhizophora</taxon>
    </lineage>
</organism>
<sequence>MCYGYVIDLNMLRLSHTENKIMHFNSSSVRRATEHAIRLNGVEIHQCGQFHYLGSIIQSDGNIEGVLHRMWVE</sequence>
<dbReference type="EMBL" id="GGEC01089675">
    <property type="protein sequence ID" value="MBX70159.1"/>
    <property type="molecule type" value="Transcribed_RNA"/>
</dbReference>
<reference evidence="1" key="1">
    <citation type="submission" date="2018-02" db="EMBL/GenBank/DDBJ databases">
        <title>Rhizophora mucronata_Transcriptome.</title>
        <authorList>
            <person name="Meera S.P."/>
            <person name="Sreeshan A."/>
            <person name="Augustine A."/>
        </authorList>
    </citation>
    <scope>NUCLEOTIDE SEQUENCE</scope>
    <source>
        <tissue evidence="1">Leaf</tissue>
    </source>
</reference>